<protein>
    <submittedName>
        <fullName evidence="1">Helix-turn-helix transcriptional regulator</fullName>
    </submittedName>
</protein>
<dbReference type="InterPro" id="IPR036388">
    <property type="entry name" value="WH-like_DNA-bd_sf"/>
</dbReference>
<proteinExistence type="predicted"/>
<dbReference type="PANTHER" id="PTHR36216:SF1">
    <property type="entry name" value="HTH ARSR-TYPE DOMAIN-CONTAINING PROTEIN"/>
    <property type="match status" value="1"/>
</dbReference>
<dbReference type="EMBL" id="JAAVJF010000001">
    <property type="protein sequence ID" value="NYR14502.1"/>
    <property type="molecule type" value="Genomic_DNA"/>
</dbReference>
<dbReference type="Proteomes" id="UP000554766">
    <property type="component" value="Unassembled WGS sequence"/>
</dbReference>
<organism evidence="1 2">
    <name type="scientific">Pyrobaculum arsenaticum</name>
    <dbReference type="NCBI Taxonomy" id="121277"/>
    <lineage>
        <taxon>Archaea</taxon>
        <taxon>Thermoproteota</taxon>
        <taxon>Thermoprotei</taxon>
        <taxon>Thermoproteales</taxon>
        <taxon>Thermoproteaceae</taxon>
        <taxon>Pyrobaculum</taxon>
    </lineage>
</organism>
<name>A0A7L4P6M2_9CREN</name>
<comment type="caution">
    <text evidence="1">The sequence shown here is derived from an EMBL/GenBank/DDBJ whole genome shotgun (WGS) entry which is preliminary data.</text>
</comment>
<sequence>MYGVAMARAKTATSTSDPRRVLLLKLLEEKGMLTQGQLAKLTGFSWGQLQWHLYVLEREGRVKRVVKDGVVYYVPAISQFLLE</sequence>
<accession>A0A7L4P6M2</accession>
<reference evidence="1 2" key="1">
    <citation type="journal article" date="2020" name="Nat. Commun.">
        <title>The structures of two archaeal type IV pili illuminate evolutionary relationships.</title>
        <authorList>
            <person name="Wang F."/>
            <person name="Baquero D.P."/>
            <person name="Su Z."/>
            <person name="Beltran L.C."/>
            <person name="Prangishvili D."/>
            <person name="Krupovic M."/>
            <person name="Egelman E.H."/>
        </authorList>
    </citation>
    <scope>NUCLEOTIDE SEQUENCE [LARGE SCALE GENOMIC DNA]</scope>
    <source>
        <strain evidence="1 2">2GA</strain>
    </source>
</reference>
<dbReference type="AlphaFoldDB" id="A0A7L4P6M2"/>
<dbReference type="InterPro" id="IPR036390">
    <property type="entry name" value="WH_DNA-bd_sf"/>
</dbReference>
<dbReference type="Pfam" id="PF13412">
    <property type="entry name" value="HTH_24"/>
    <property type="match status" value="1"/>
</dbReference>
<evidence type="ECO:0000313" key="1">
    <source>
        <dbReference type="EMBL" id="NYR14502.1"/>
    </source>
</evidence>
<keyword evidence="2" id="KW-1185">Reference proteome</keyword>
<dbReference type="PANTHER" id="PTHR36216">
    <property type="entry name" value="TRANSCRIPTIONAL REGULATOR, TRMB"/>
    <property type="match status" value="1"/>
</dbReference>
<evidence type="ECO:0000313" key="2">
    <source>
        <dbReference type="Proteomes" id="UP000554766"/>
    </source>
</evidence>
<dbReference type="Gene3D" id="1.10.10.10">
    <property type="entry name" value="Winged helix-like DNA-binding domain superfamily/Winged helix DNA-binding domain"/>
    <property type="match status" value="1"/>
</dbReference>
<gene>
    <name evidence="1" type="ORF">HC235_00650</name>
</gene>
<dbReference type="SUPFAM" id="SSF46785">
    <property type="entry name" value="Winged helix' DNA-binding domain"/>
    <property type="match status" value="1"/>
</dbReference>
<dbReference type="OMA" id="KAMGMTW"/>